<evidence type="ECO:0000313" key="1">
    <source>
        <dbReference type="EMBL" id="PWI56664.1"/>
    </source>
</evidence>
<comment type="caution">
    <text evidence="1">The sequence shown here is derived from an EMBL/GenBank/DDBJ whole genome shotgun (WGS) entry which is preliminary data.</text>
</comment>
<dbReference type="Proteomes" id="UP000245380">
    <property type="component" value="Unassembled WGS sequence"/>
</dbReference>
<proteinExistence type="predicted"/>
<organism evidence="1 2">
    <name type="scientific">Sulfoacidibacillus thermotolerans</name>
    <name type="common">Acidibacillus sulfuroxidans</name>
    <dbReference type="NCBI Taxonomy" id="1765684"/>
    <lineage>
        <taxon>Bacteria</taxon>
        <taxon>Bacillati</taxon>
        <taxon>Bacillota</taxon>
        <taxon>Bacilli</taxon>
        <taxon>Bacillales</taxon>
        <taxon>Alicyclobacillaceae</taxon>
        <taxon>Sulfoacidibacillus</taxon>
    </lineage>
</organism>
<reference evidence="1 2" key="1">
    <citation type="submission" date="2016-11" db="EMBL/GenBank/DDBJ databases">
        <title>Comparative genomics of Acidibacillus ferroxidans species.</title>
        <authorList>
            <person name="Oliveira G."/>
            <person name="Nunes G."/>
            <person name="Oliveira R."/>
            <person name="Araujo F."/>
            <person name="Salim A."/>
            <person name="Scholte L."/>
            <person name="Morais D."/>
            <person name="Nancucheo I."/>
            <person name="Johnson D.B."/>
            <person name="Grail B."/>
            <person name="Bittencourt J."/>
            <person name="Valadares R."/>
        </authorList>
    </citation>
    <scope>NUCLEOTIDE SEQUENCE [LARGE SCALE GENOMIC DNA]</scope>
    <source>
        <strain evidence="1 2">Y002</strain>
    </source>
</reference>
<name>A0A2U3D5W3_SULT2</name>
<accession>A0A2U3D5W3</accession>
<dbReference type="EMBL" id="MPDK01000031">
    <property type="protein sequence ID" value="PWI56664.1"/>
    <property type="molecule type" value="Genomic_DNA"/>
</dbReference>
<keyword evidence="2" id="KW-1185">Reference proteome</keyword>
<protein>
    <recommendedName>
        <fullName evidence="3">DUF1657 domain-containing protein</fullName>
    </recommendedName>
</protein>
<gene>
    <name evidence="1" type="ORF">BM613_12610</name>
</gene>
<evidence type="ECO:0008006" key="3">
    <source>
        <dbReference type="Google" id="ProtNLM"/>
    </source>
</evidence>
<sequence>MTTLNQLASAHATALSLYATLSQFALETLDPVTKNMYKELANSAQTIAAALDERKQQLTNREHQIAQQTIAAIEAHSYGQPAEFTDSVK</sequence>
<dbReference type="AlphaFoldDB" id="A0A2U3D5W3"/>
<dbReference type="RefSeq" id="WP_109431564.1">
    <property type="nucleotide sequence ID" value="NZ_MPDK01000031.1"/>
</dbReference>
<evidence type="ECO:0000313" key="2">
    <source>
        <dbReference type="Proteomes" id="UP000245380"/>
    </source>
</evidence>